<accession>A0AAD6TXV0</accession>
<evidence type="ECO:0000313" key="3">
    <source>
        <dbReference type="Proteomes" id="UP001222325"/>
    </source>
</evidence>
<comment type="caution">
    <text evidence="2">The sequence shown here is derived from an EMBL/GenBank/DDBJ whole genome shotgun (WGS) entry which is preliminary data.</text>
</comment>
<keyword evidence="3" id="KW-1185">Reference proteome</keyword>
<dbReference type="EMBL" id="JARJCN010000068">
    <property type="protein sequence ID" value="KAJ7078139.1"/>
    <property type="molecule type" value="Genomic_DNA"/>
</dbReference>
<feature type="region of interest" description="Disordered" evidence="1">
    <location>
        <begin position="57"/>
        <end position="82"/>
    </location>
</feature>
<protein>
    <submittedName>
        <fullName evidence="2">Uncharacterized protein</fullName>
    </submittedName>
</protein>
<evidence type="ECO:0000256" key="1">
    <source>
        <dbReference type="SAM" id="MobiDB-lite"/>
    </source>
</evidence>
<sequence length="110" mass="11884">MSAAPNKKGLVAFPSLSSSLHCLPRATSLSNVSLHHTMYTQCAAESQAKLQHAFTKPILNPNAPMPQPCPTQHKSASAPLMMRTPVRPRVSLFSSTEELTGTPSMQQKSK</sequence>
<gene>
    <name evidence="2" type="ORF">B0H15DRAFT_954695</name>
</gene>
<reference evidence="2" key="1">
    <citation type="submission" date="2023-03" db="EMBL/GenBank/DDBJ databases">
        <title>Massive genome expansion in bonnet fungi (Mycena s.s.) driven by repeated elements and novel gene families across ecological guilds.</title>
        <authorList>
            <consortium name="Lawrence Berkeley National Laboratory"/>
            <person name="Harder C.B."/>
            <person name="Miyauchi S."/>
            <person name="Viragh M."/>
            <person name="Kuo A."/>
            <person name="Thoen E."/>
            <person name="Andreopoulos B."/>
            <person name="Lu D."/>
            <person name="Skrede I."/>
            <person name="Drula E."/>
            <person name="Henrissat B."/>
            <person name="Morin E."/>
            <person name="Kohler A."/>
            <person name="Barry K."/>
            <person name="LaButti K."/>
            <person name="Morin E."/>
            <person name="Salamov A."/>
            <person name="Lipzen A."/>
            <person name="Mereny Z."/>
            <person name="Hegedus B."/>
            <person name="Baldrian P."/>
            <person name="Stursova M."/>
            <person name="Weitz H."/>
            <person name="Taylor A."/>
            <person name="Grigoriev I.V."/>
            <person name="Nagy L.G."/>
            <person name="Martin F."/>
            <person name="Kauserud H."/>
        </authorList>
    </citation>
    <scope>NUCLEOTIDE SEQUENCE</scope>
    <source>
        <strain evidence="2">CBHHK173m</strain>
    </source>
</reference>
<dbReference type="Proteomes" id="UP001222325">
    <property type="component" value="Unassembled WGS sequence"/>
</dbReference>
<name>A0AAD6TXV0_9AGAR</name>
<proteinExistence type="predicted"/>
<evidence type="ECO:0000313" key="2">
    <source>
        <dbReference type="EMBL" id="KAJ7078139.1"/>
    </source>
</evidence>
<dbReference type="AlphaFoldDB" id="A0AAD6TXV0"/>
<organism evidence="2 3">
    <name type="scientific">Mycena belliarum</name>
    <dbReference type="NCBI Taxonomy" id="1033014"/>
    <lineage>
        <taxon>Eukaryota</taxon>
        <taxon>Fungi</taxon>
        <taxon>Dikarya</taxon>
        <taxon>Basidiomycota</taxon>
        <taxon>Agaricomycotina</taxon>
        <taxon>Agaricomycetes</taxon>
        <taxon>Agaricomycetidae</taxon>
        <taxon>Agaricales</taxon>
        <taxon>Marasmiineae</taxon>
        <taxon>Mycenaceae</taxon>
        <taxon>Mycena</taxon>
    </lineage>
</organism>